<keyword evidence="7" id="KW-1185">Reference proteome</keyword>
<evidence type="ECO:0000256" key="1">
    <source>
        <dbReference type="ARBA" id="ARBA00004496"/>
    </source>
</evidence>
<evidence type="ECO:0000313" key="6">
    <source>
        <dbReference type="EMBL" id="KAJ8608497.1"/>
    </source>
</evidence>
<dbReference type="InterPro" id="IPR001202">
    <property type="entry name" value="WW_dom"/>
</dbReference>
<dbReference type="PANTHER" id="PTHR14791">
    <property type="entry name" value="BOMB/KIRA PROTEINS"/>
    <property type="match status" value="1"/>
</dbReference>
<feature type="region of interest" description="Disordered" evidence="4">
    <location>
        <begin position="141"/>
        <end position="186"/>
    </location>
</feature>
<feature type="domain" description="WW" evidence="5">
    <location>
        <begin position="181"/>
        <end position="215"/>
    </location>
</feature>
<dbReference type="CDD" id="cd00201">
    <property type="entry name" value="WW"/>
    <property type="match status" value="3"/>
</dbReference>
<dbReference type="InterPro" id="IPR051105">
    <property type="entry name" value="WWC/KIBRA_Hippo_Reg"/>
</dbReference>
<dbReference type="PANTHER" id="PTHR14791:SF29">
    <property type="entry name" value="PROTEIN KIBRA"/>
    <property type="match status" value="1"/>
</dbReference>
<feature type="compositionally biased region" description="Basic and acidic residues" evidence="4">
    <location>
        <begin position="149"/>
        <end position="161"/>
    </location>
</feature>
<dbReference type="Gene3D" id="2.20.70.10">
    <property type="match status" value="3"/>
</dbReference>
<dbReference type="SMART" id="SM00456">
    <property type="entry name" value="WW"/>
    <property type="match status" value="4"/>
</dbReference>
<dbReference type="Proteomes" id="UP001230188">
    <property type="component" value="Unassembled WGS sequence"/>
</dbReference>
<keyword evidence="3" id="KW-0597">Phosphoprotein</keyword>
<dbReference type="AlphaFoldDB" id="A0AAD7XL46"/>
<evidence type="ECO:0000313" key="7">
    <source>
        <dbReference type="Proteomes" id="UP001230188"/>
    </source>
</evidence>
<dbReference type="Pfam" id="PF00397">
    <property type="entry name" value="WW"/>
    <property type="match status" value="3"/>
</dbReference>
<evidence type="ECO:0000259" key="5">
    <source>
        <dbReference type="PROSITE" id="PS50020"/>
    </source>
</evidence>
<comment type="caution">
    <text evidence="6">The sequence shown here is derived from an EMBL/GenBank/DDBJ whole genome shotgun (WGS) entry which is preliminary data.</text>
</comment>
<keyword evidence="2" id="KW-0963">Cytoplasm</keyword>
<feature type="compositionally biased region" description="Low complexity" evidence="4">
    <location>
        <begin position="252"/>
        <end position="266"/>
    </location>
</feature>
<dbReference type="InterPro" id="IPR036020">
    <property type="entry name" value="WW_dom_sf"/>
</dbReference>
<feature type="domain" description="WW" evidence="5">
    <location>
        <begin position="221"/>
        <end position="254"/>
    </location>
</feature>
<feature type="compositionally biased region" description="Acidic residues" evidence="4">
    <location>
        <begin position="215"/>
        <end position="229"/>
    </location>
</feature>
<feature type="compositionally biased region" description="Polar residues" evidence="4">
    <location>
        <begin position="200"/>
        <end position="212"/>
    </location>
</feature>
<comment type="subcellular location">
    <subcellularLocation>
        <location evidence="1">Cytoplasm</location>
    </subcellularLocation>
</comment>
<gene>
    <name evidence="6" type="ORF">CTAYLR_005744</name>
</gene>
<evidence type="ECO:0000256" key="2">
    <source>
        <dbReference type="ARBA" id="ARBA00022490"/>
    </source>
</evidence>
<sequence length="333" mass="35303">MCEHPTSPQFAAPPKLALREMSLVSPPARKPQRPGESLSRRVAEIDPGDDGSSVSDDTDDDTPCFFSESPPPPLLVGRRPQRLDIDVSPSEALVAARAMAENALSAGATGEVATQALADVARILARALVSRCDEENNKKFVASAASRSESNDKAASDKTFSDESSSAAALTSPTVPRTSPTAPRESWLEAVDPASGATYYHNTATGETTWTKPSDDDDDDDEADGEWVEATDPSGRPYYANRRTGAVSWTKPTTTSASTTSTASPTGVDSWSERCDPSTGVTYYINAFTGESSWTRPSTAAAIETSWIPAVDPASGATYYTHAGTGETTWIPR</sequence>
<feature type="region of interest" description="Disordered" evidence="4">
    <location>
        <begin position="21"/>
        <end position="80"/>
    </location>
</feature>
<evidence type="ECO:0000256" key="4">
    <source>
        <dbReference type="SAM" id="MobiDB-lite"/>
    </source>
</evidence>
<dbReference type="PROSITE" id="PS01159">
    <property type="entry name" value="WW_DOMAIN_1"/>
    <property type="match status" value="2"/>
</dbReference>
<dbReference type="SUPFAM" id="SSF51045">
    <property type="entry name" value="WW domain"/>
    <property type="match status" value="3"/>
</dbReference>
<proteinExistence type="predicted"/>
<dbReference type="GO" id="GO:0005737">
    <property type="term" value="C:cytoplasm"/>
    <property type="evidence" value="ECO:0007669"/>
    <property type="project" value="UniProtKB-SubCell"/>
</dbReference>
<feature type="domain" description="WW" evidence="5">
    <location>
        <begin position="271"/>
        <end position="299"/>
    </location>
</feature>
<protein>
    <recommendedName>
        <fullName evidence="5">WW domain-containing protein</fullName>
    </recommendedName>
</protein>
<feature type="region of interest" description="Disordered" evidence="4">
    <location>
        <begin position="198"/>
        <end position="271"/>
    </location>
</feature>
<reference evidence="6" key="1">
    <citation type="submission" date="2023-01" db="EMBL/GenBank/DDBJ databases">
        <title>Metagenome sequencing of chrysophaentin producing Chrysophaeum taylorii.</title>
        <authorList>
            <person name="Davison J."/>
            <person name="Bewley C."/>
        </authorList>
    </citation>
    <scope>NUCLEOTIDE SEQUENCE</scope>
    <source>
        <strain evidence="6">NIES-1699</strain>
    </source>
</reference>
<name>A0AAD7XL46_9STRA</name>
<evidence type="ECO:0000256" key="3">
    <source>
        <dbReference type="ARBA" id="ARBA00022553"/>
    </source>
</evidence>
<dbReference type="EMBL" id="JAQMWT010000167">
    <property type="protein sequence ID" value="KAJ8608497.1"/>
    <property type="molecule type" value="Genomic_DNA"/>
</dbReference>
<dbReference type="PROSITE" id="PS50020">
    <property type="entry name" value="WW_DOMAIN_2"/>
    <property type="match status" value="3"/>
</dbReference>
<organism evidence="6 7">
    <name type="scientific">Chrysophaeum taylorii</name>
    <dbReference type="NCBI Taxonomy" id="2483200"/>
    <lineage>
        <taxon>Eukaryota</taxon>
        <taxon>Sar</taxon>
        <taxon>Stramenopiles</taxon>
        <taxon>Ochrophyta</taxon>
        <taxon>Pelagophyceae</taxon>
        <taxon>Pelagomonadales</taxon>
        <taxon>Pelagomonadaceae</taxon>
        <taxon>Chrysophaeum</taxon>
    </lineage>
</organism>
<accession>A0AAD7XL46</accession>
<feature type="compositionally biased region" description="Polar residues" evidence="4">
    <location>
        <begin position="162"/>
        <end position="181"/>
    </location>
</feature>